<protein>
    <recommendedName>
        <fullName evidence="4">DUF2239 family protein</fullName>
    </recommendedName>
</protein>
<feature type="compositionally biased region" description="Low complexity" evidence="1">
    <location>
        <begin position="113"/>
        <end position="126"/>
    </location>
</feature>
<gene>
    <name evidence="2" type="ORF">EDD55_105163</name>
</gene>
<evidence type="ECO:0000256" key="1">
    <source>
        <dbReference type="SAM" id="MobiDB-lite"/>
    </source>
</evidence>
<evidence type="ECO:0000313" key="3">
    <source>
        <dbReference type="Proteomes" id="UP000295304"/>
    </source>
</evidence>
<evidence type="ECO:0000313" key="2">
    <source>
        <dbReference type="EMBL" id="TCS62616.1"/>
    </source>
</evidence>
<dbReference type="EMBL" id="SLZW01000005">
    <property type="protein sequence ID" value="TCS62616.1"/>
    <property type="molecule type" value="Genomic_DNA"/>
</dbReference>
<proteinExistence type="predicted"/>
<dbReference type="InterPro" id="IPR018715">
    <property type="entry name" value="DUF2239"/>
</dbReference>
<dbReference type="AlphaFoldDB" id="A0A4R3JBY0"/>
<name>A0A4R3JBY0_9PROT</name>
<dbReference type="Pfam" id="PF09998">
    <property type="entry name" value="DUF2239"/>
    <property type="match status" value="1"/>
</dbReference>
<keyword evidence="3" id="KW-1185">Reference proteome</keyword>
<feature type="region of interest" description="Disordered" evidence="1">
    <location>
        <begin position="107"/>
        <end position="139"/>
    </location>
</feature>
<reference evidence="2 3" key="1">
    <citation type="submission" date="2019-03" db="EMBL/GenBank/DDBJ databases">
        <title>Genomic Encyclopedia of Type Strains, Phase IV (KMG-IV): sequencing the most valuable type-strain genomes for metagenomic binning, comparative biology and taxonomic classification.</title>
        <authorList>
            <person name="Goeker M."/>
        </authorList>
    </citation>
    <scope>NUCLEOTIDE SEQUENCE [LARGE SCALE GENOMIC DNA]</scope>
    <source>
        <strain evidence="2 3">DSM 101688</strain>
    </source>
</reference>
<evidence type="ECO:0008006" key="4">
    <source>
        <dbReference type="Google" id="ProtNLM"/>
    </source>
</evidence>
<dbReference type="Proteomes" id="UP000295304">
    <property type="component" value="Unassembled WGS sequence"/>
</dbReference>
<organism evidence="2 3">
    <name type="scientific">Varunaivibrio sulfuroxidans</name>
    <dbReference type="NCBI Taxonomy" id="1773489"/>
    <lineage>
        <taxon>Bacteria</taxon>
        <taxon>Pseudomonadati</taxon>
        <taxon>Pseudomonadota</taxon>
        <taxon>Alphaproteobacteria</taxon>
        <taxon>Rhodospirillales</taxon>
        <taxon>Magnetovibrionaceae</taxon>
        <taxon>Varunaivibrio</taxon>
    </lineage>
</organism>
<sequence>MPTHDGTRYYYTGNIDARNFTRIIIWTINHSGPTDMSEYHSKPCTAFEGTRRLLCGPLIEVALAVKTATERGAAAPILTFDDATGHVIDFDLRGTKADIVERLTRLSPKNIDPSSSPRAASSTASKKSGESRGRGRPKLGVVGREVTLLPKQWTWLAAQPGGASVTLRKLVNEAQRTGGAAQKMRAAQERAYRFMSAMAGDLPGFEEATRALFSGDRARFDQHVAGWPTDVRTYATGLAFGAATDGPPVKTTQDT</sequence>
<comment type="caution">
    <text evidence="2">The sequence shown here is derived from an EMBL/GenBank/DDBJ whole genome shotgun (WGS) entry which is preliminary data.</text>
</comment>
<accession>A0A4R3JBY0</accession>